<organism evidence="2 3">
    <name type="scientific">Desulfobaculum bizertense DSM 18034</name>
    <dbReference type="NCBI Taxonomy" id="1121442"/>
    <lineage>
        <taxon>Bacteria</taxon>
        <taxon>Pseudomonadati</taxon>
        <taxon>Thermodesulfobacteriota</taxon>
        <taxon>Desulfovibrionia</taxon>
        <taxon>Desulfovibrionales</taxon>
        <taxon>Desulfovibrionaceae</taxon>
        <taxon>Desulfobaculum</taxon>
    </lineage>
</organism>
<gene>
    <name evidence="2" type="ORF">SAMN02745702_01987</name>
</gene>
<keyword evidence="1" id="KW-0812">Transmembrane</keyword>
<name>A0A1T4WBI8_9BACT</name>
<feature type="transmembrane region" description="Helical" evidence="1">
    <location>
        <begin position="322"/>
        <end position="344"/>
    </location>
</feature>
<feature type="transmembrane region" description="Helical" evidence="1">
    <location>
        <begin position="489"/>
        <end position="511"/>
    </location>
</feature>
<dbReference type="STRING" id="1121442.SAMN02745702_01987"/>
<feature type="transmembrane region" description="Helical" evidence="1">
    <location>
        <begin position="200"/>
        <end position="223"/>
    </location>
</feature>
<keyword evidence="1" id="KW-1133">Transmembrane helix</keyword>
<protein>
    <submittedName>
        <fullName evidence="2">Solute carrier family 13 (Sodium-dependent dicarboxylate transporter), member 2/3/5</fullName>
    </submittedName>
</protein>
<sequence length="512" mass="56354">MQDRLRNVDMMRVIHILIGCSIMFFGRFLSAPTMVVPASDKLISMGFPQVDGGVLLSISPIGVTVVTLFIGVIYLWTFVDTLWPGFLGVIMLGMSDYAAMPKVLSMFMGNPMTVMIFFLFAFAAIIIESNLSVYLARWFMTRKLIQGRPWLFTATILFGTYIVAFLEQTTSCFLMWPALYIIFNYVGFKKGDSYVSLMIVYTMMMALLSFATDPIKGGAFYLLSNMQNLAHSAPELNIQPLNLSIYLLFGFIISLLCIGAMLFAMRFIFRVDVSPLKTLDVEILKKDKLPPLTLRHKIIVGLFFFYALWLLLPGIIGKDNMLGAFLSANALCGTLIIVFLATAIHLKGKPVADLTKTNAVFPWKTYFLVAVAFLLGGAMTSKVTNVSIFMEYLLRDSLYGMSYTTLGIAVIVIGIVLTNFFNSVVAGLVLSPVLLAICDAFGFSSGPIMACFFYVVLIAAATPAASPFAAILYDNSEWISTKDVAKHTVIASGIVVAVLILVGLPLSQILFS</sequence>
<reference evidence="2 3" key="1">
    <citation type="submission" date="2017-02" db="EMBL/GenBank/DDBJ databases">
        <authorList>
            <person name="Peterson S.W."/>
        </authorList>
    </citation>
    <scope>NUCLEOTIDE SEQUENCE [LARGE SCALE GENOMIC DNA]</scope>
    <source>
        <strain evidence="2 3">DSM 18034</strain>
    </source>
</reference>
<feature type="transmembrane region" description="Helical" evidence="1">
    <location>
        <begin position="54"/>
        <end position="75"/>
    </location>
</feature>
<feature type="transmembrane region" description="Helical" evidence="1">
    <location>
        <begin position="365"/>
        <end position="383"/>
    </location>
</feature>
<feature type="transmembrane region" description="Helical" evidence="1">
    <location>
        <begin position="243"/>
        <end position="269"/>
    </location>
</feature>
<dbReference type="Proteomes" id="UP000189733">
    <property type="component" value="Unassembled WGS sequence"/>
</dbReference>
<evidence type="ECO:0000313" key="2">
    <source>
        <dbReference type="EMBL" id="SKA74640.1"/>
    </source>
</evidence>
<dbReference type="AlphaFoldDB" id="A0A1T4WBI8"/>
<keyword evidence="3" id="KW-1185">Reference proteome</keyword>
<feature type="transmembrane region" description="Helical" evidence="1">
    <location>
        <begin position="448"/>
        <end position="469"/>
    </location>
</feature>
<dbReference type="EMBL" id="FUYA01000006">
    <property type="protein sequence ID" value="SKA74640.1"/>
    <property type="molecule type" value="Genomic_DNA"/>
</dbReference>
<feature type="transmembrane region" description="Helical" evidence="1">
    <location>
        <begin position="112"/>
        <end position="136"/>
    </location>
</feature>
<feature type="transmembrane region" description="Helical" evidence="1">
    <location>
        <begin position="298"/>
        <end position="316"/>
    </location>
</feature>
<feature type="transmembrane region" description="Helical" evidence="1">
    <location>
        <begin position="82"/>
        <end position="100"/>
    </location>
</feature>
<evidence type="ECO:0000256" key="1">
    <source>
        <dbReference type="SAM" id="Phobius"/>
    </source>
</evidence>
<feature type="transmembrane region" description="Helical" evidence="1">
    <location>
        <begin position="12"/>
        <end position="34"/>
    </location>
</feature>
<dbReference type="OrthoDB" id="5445144at2"/>
<accession>A0A1T4WBI8</accession>
<proteinExistence type="predicted"/>
<dbReference type="RefSeq" id="WP_078685266.1">
    <property type="nucleotide sequence ID" value="NZ_FUYA01000006.1"/>
</dbReference>
<feature type="transmembrane region" description="Helical" evidence="1">
    <location>
        <begin position="403"/>
        <end position="436"/>
    </location>
</feature>
<evidence type="ECO:0000313" key="3">
    <source>
        <dbReference type="Proteomes" id="UP000189733"/>
    </source>
</evidence>
<keyword evidence="1" id="KW-0472">Membrane</keyword>